<protein>
    <recommendedName>
        <fullName evidence="3">Peptidase M41</fullName>
    </recommendedName>
</protein>
<evidence type="ECO:0008006" key="3">
    <source>
        <dbReference type="Google" id="ProtNLM"/>
    </source>
</evidence>
<dbReference type="AlphaFoldDB" id="A0AAJ1TTR4"/>
<gene>
    <name evidence="1" type="ORF">QO001_005758</name>
</gene>
<comment type="caution">
    <text evidence="1">The sequence shown here is derived from an EMBL/GenBank/DDBJ whole genome shotgun (WGS) entry which is preliminary data.</text>
</comment>
<evidence type="ECO:0000313" key="2">
    <source>
        <dbReference type="Proteomes" id="UP001223420"/>
    </source>
</evidence>
<dbReference type="EMBL" id="JAUSWL010000018">
    <property type="protein sequence ID" value="MDQ0546806.1"/>
    <property type="molecule type" value="Genomic_DNA"/>
</dbReference>
<name>A0AAJ1TTR4_9HYPH</name>
<proteinExistence type="predicted"/>
<reference evidence="1" key="1">
    <citation type="submission" date="2023-07" db="EMBL/GenBank/DDBJ databases">
        <title>Genomic Encyclopedia of Type Strains, Phase IV (KMG-IV): sequencing the most valuable type-strain genomes for metagenomic binning, comparative biology and taxonomic classification.</title>
        <authorList>
            <person name="Goeker M."/>
        </authorList>
    </citation>
    <scope>NUCLEOTIDE SEQUENCE</scope>
    <source>
        <strain evidence="1">DSM 19569</strain>
    </source>
</reference>
<evidence type="ECO:0000313" key="1">
    <source>
        <dbReference type="EMBL" id="MDQ0546806.1"/>
    </source>
</evidence>
<accession>A0AAJ1TTR4</accession>
<dbReference type="Proteomes" id="UP001223420">
    <property type="component" value="Unassembled WGS sequence"/>
</dbReference>
<organism evidence="1 2">
    <name type="scientific">Methylobacterium brachiatum</name>
    <dbReference type="NCBI Taxonomy" id="269660"/>
    <lineage>
        <taxon>Bacteria</taxon>
        <taxon>Pseudomonadati</taxon>
        <taxon>Pseudomonadota</taxon>
        <taxon>Alphaproteobacteria</taxon>
        <taxon>Hyphomicrobiales</taxon>
        <taxon>Methylobacteriaceae</taxon>
        <taxon>Methylobacterium</taxon>
    </lineage>
</organism>
<dbReference type="RefSeq" id="WP_007564047.1">
    <property type="nucleotide sequence ID" value="NZ_JARVWR010000020.1"/>
</dbReference>
<sequence length="193" mass="20842">MHPIFALSHPERLRAIRNDLTLSLCLHEAGHAWVARALGAPFTMLHLPDLSGPARTYKPVLVGDAVLPAVLVNAEGLGRRDRISILLGGYAGELCLYERSYLVEGGELFTRIADSADDAAGIARLLGLPETADDAAVEGLLVAALKAADYRPYALLTRDLGGFRRWVSRLHAAWAAESFRRLGLLDDLLPPAA</sequence>